<keyword evidence="5" id="KW-0812">Transmembrane</keyword>
<dbReference type="Gene3D" id="2.40.10.10">
    <property type="entry name" value="Trypsin-like serine proteases"/>
    <property type="match status" value="2"/>
</dbReference>
<dbReference type="InterPro" id="IPR036034">
    <property type="entry name" value="PDZ_sf"/>
</dbReference>
<name>A0A4Q0VLZ7_9BACI</name>
<dbReference type="Proteomes" id="UP000290649">
    <property type="component" value="Unassembled WGS sequence"/>
</dbReference>
<keyword evidence="8" id="KW-1185">Reference proteome</keyword>
<comment type="similarity">
    <text evidence="1">Belongs to the peptidase S1C family.</text>
</comment>
<keyword evidence="2" id="KW-0645">Protease</keyword>
<dbReference type="Pfam" id="PF13365">
    <property type="entry name" value="Trypsin_2"/>
    <property type="match status" value="1"/>
</dbReference>
<dbReference type="InterPro" id="IPR001940">
    <property type="entry name" value="Peptidase_S1C"/>
</dbReference>
<dbReference type="SUPFAM" id="SSF50156">
    <property type="entry name" value="PDZ domain-like"/>
    <property type="match status" value="1"/>
</dbReference>
<dbReference type="Pfam" id="PF00595">
    <property type="entry name" value="PDZ"/>
    <property type="match status" value="1"/>
</dbReference>
<proteinExistence type="inferred from homology"/>
<keyword evidence="4" id="KW-0720">Serine protease</keyword>
<dbReference type="AlphaFoldDB" id="A0A4Q0VLZ7"/>
<dbReference type="InterPro" id="IPR009003">
    <property type="entry name" value="Peptidase_S1_PA"/>
</dbReference>
<keyword evidence="3" id="KW-0378">Hydrolase</keyword>
<evidence type="ECO:0000259" key="6">
    <source>
        <dbReference type="PROSITE" id="PS50106"/>
    </source>
</evidence>
<evidence type="ECO:0000256" key="5">
    <source>
        <dbReference type="SAM" id="Phobius"/>
    </source>
</evidence>
<dbReference type="PANTHER" id="PTHR43343">
    <property type="entry name" value="PEPTIDASE S12"/>
    <property type="match status" value="1"/>
</dbReference>
<keyword evidence="5" id="KW-0472">Membrane</keyword>
<dbReference type="PROSITE" id="PS50106">
    <property type="entry name" value="PDZ"/>
    <property type="match status" value="1"/>
</dbReference>
<evidence type="ECO:0000313" key="7">
    <source>
        <dbReference type="EMBL" id="RXI96223.1"/>
    </source>
</evidence>
<reference evidence="7 8" key="1">
    <citation type="journal article" date="2019" name="Int. J. Syst. Evol. Microbiol.">
        <title>Anaerobacillus alkaliphilus sp. nov., a novel alkaliphilic and moderately halophilic bacterium.</title>
        <authorList>
            <person name="Borsodi A.K."/>
            <person name="Aszalos J.M."/>
            <person name="Bihari P."/>
            <person name="Nagy I."/>
            <person name="Schumann P."/>
            <person name="Sproer C."/>
            <person name="Kovacs A.L."/>
            <person name="Boka K."/>
            <person name="Dobosy P."/>
            <person name="Ovari M."/>
            <person name="Szili-Kovacs T."/>
            <person name="Toth E."/>
        </authorList>
    </citation>
    <scope>NUCLEOTIDE SEQUENCE [LARGE SCALE GENOMIC DNA]</scope>
    <source>
        <strain evidence="7 8">B16-10</strain>
    </source>
</reference>
<evidence type="ECO:0000313" key="8">
    <source>
        <dbReference type="Proteomes" id="UP000290649"/>
    </source>
</evidence>
<dbReference type="SUPFAM" id="SSF50494">
    <property type="entry name" value="Trypsin-like serine proteases"/>
    <property type="match status" value="1"/>
</dbReference>
<dbReference type="PANTHER" id="PTHR43343:SF3">
    <property type="entry name" value="PROTEASE DO-LIKE 8, CHLOROPLASTIC"/>
    <property type="match status" value="1"/>
</dbReference>
<protein>
    <recommendedName>
        <fullName evidence="6">PDZ domain-containing protein</fullName>
    </recommendedName>
</protein>
<evidence type="ECO:0000256" key="4">
    <source>
        <dbReference type="ARBA" id="ARBA00022825"/>
    </source>
</evidence>
<dbReference type="GO" id="GO:0006508">
    <property type="term" value="P:proteolysis"/>
    <property type="evidence" value="ECO:0007669"/>
    <property type="project" value="UniProtKB-KW"/>
</dbReference>
<sequence length="360" mass="38500">MIMNDFHYEETRQKRTSTSKNNLLVSFFSAVLGAAFVLALLPTLISVGFISFEDTIESMTSETTQTTIPELVPVSNTPSDLNSIFIEAIENVSPAIVGVVNIQQGRNMFSRDLQNQELGTGSGVVFEKKDGKAYIVTNSHVIEGATQVEVVLKDGNRMTAEVIGDDPHTDLAVIRIDDSYVTHVAEFGDSSELRVGEAVIAIGNPLGLQFSHSVTQGIISATERTIPLNNLWELTVLQTDAAINPGNSGGALINANGEVIGINSLKISYSGVEGLGFAIPSDDVLPIITQLKEKGKVARPFIGIETMDVSDVPEFYRQDWLGEAKGINEGVIINGIVPDSAAQAAGLKEGDIIAEINGNN</sequence>
<dbReference type="InterPro" id="IPR001478">
    <property type="entry name" value="PDZ"/>
</dbReference>
<feature type="domain" description="PDZ" evidence="6">
    <location>
        <begin position="322"/>
        <end position="360"/>
    </location>
</feature>
<dbReference type="EMBL" id="QOUX01000047">
    <property type="protein sequence ID" value="RXI96223.1"/>
    <property type="molecule type" value="Genomic_DNA"/>
</dbReference>
<dbReference type="OrthoDB" id="9758917at2"/>
<comment type="caution">
    <text evidence="7">The sequence shown here is derived from an EMBL/GenBank/DDBJ whole genome shotgun (WGS) entry which is preliminary data.</text>
</comment>
<accession>A0A4Q0VLZ7</accession>
<dbReference type="InterPro" id="IPR051201">
    <property type="entry name" value="Chloro_Bact_Ser_Proteases"/>
</dbReference>
<dbReference type="PRINTS" id="PR00834">
    <property type="entry name" value="PROTEASES2C"/>
</dbReference>
<gene>
    <name evidence="7" type="ORF">DS745_21005</name>
</gene>
<evidence type="ECO:0000256" key="1">
    <source>
        <dbReference type="ARBA" id="ARBA00010541"/>
    </source>
</evidence>
<evidence type="ECO:0000256" key="3">
    <source>
        <dbReference type="ARBA" id="ARBA00022801"/>
    </source>
</evidence>
<dbReference type="GO" id="GO:0004252">
    <property type="term" value="F:serine-type endopeptidase activity"/>
    <property type="evidence" value="ECO:0007669"/>
    <property type="project" value="InterPro"/>
</dbReference>
<feature type="transmembrane region" description="Helical" evidence="5">
    <location>
        <begin position="21"/>
        <end position="52"/>
    </location>
</feature>
<organism evidence="7 8">
    <name type="scientific">Anaerobacillus alkaliphilus</name>
    <dbReference type="NCBI Taxonomy" id="1548597"/>
    <lineage>
        <taxon>Bacteria</taxon>
        <taxon>Bacillati</taxon>
        <taxon>Bacillota</taxon>
        <taxon>Bacilli</taxon>
        <taxon>Bacillales</taxon>
        <taxon>Bacillaceae</taxon>
        <taxon>Anaerobacillus</taxon>
    </lineage>
</organism>
<dbReference type="InterPro" id="IPR043504">
    <property type="entry name" value="Peptidase_S1_PA_chymotrypsin"/>
</dbReference>
<dbReference type="Gene3D" id="2.30.42.10">
    <property type="match status" value="1"/>
</dbReference>
<keyword evidence="5" id="KW-1133">Transmembrane helix</keyword>
<evidence type="ECO:0000256" key="2">
    <source>
        <dbReference type="ARBA" id="ARBA00022670"/>
    </source>
</evidence>